<dbReference type="SMART" id="SM00388">
    <property type="entry name" value="HisKA"/>
    <property type="match status" value="1"/>
</dbReference>
<dbReference type="EC" id="2.7.13.3" evidence="2"/>
<dbReference type="InterPro" id="IPR036097">
    <property type="entry name" value="HisK_dim/P_sf"/>
</dbReference>
<protein>
    <recommendedName>
        <fullName evidence="2">histidine kinase</fullName>
        <ecNumber evidence="2">2.7.13.3</ecNumber>
    </recommendedName>
</protein>
<dbReference type="SMART" id="SM00065">
    <property type="entry name" value="GAF"/>
    <property type="match status" value="1"/>
</dbReference>
<dbReference type="CDD" id="cd00082">
    <property type="entry name" value="HisKA"/>
    <property type="match status" value="1"/>
</dbReference>
<name>A0ABM7WPP2_9BACT</name>
<dbReference type="SUPFAM" id="SSF47384">
    <property type="entry name" value="Homodimeric domain of signal transducing histidine kinase"/>
    <property type="match status" value="1"/>
</dbReference>
<evidence type="ECO:0000256" key="1">
    <source>
        <dbReference type="ARBA" id="ARBA00000085"/>
    </source>
</evidence>
<dbReference type="Proteomes" id="UP001162891">
    <property type="component" value="Chromosome"/>
</dbReference>
<dbReference type="InterPro" id="IPR003594">
    <property type="entry name" value="HATPase_dom"/>
</dbReference>
<dbReference type="CDD" id="cd00075">
    <property type="entry name" value="HATPase"/>
    <property type="match status" value="1"/>
</dbReference>
<dbReference type="PROSITE" id="PS50109">
    <property type="entry name" value="HIS_KIN"/>
    <property type="match status" value="1"/>
</dbReference>
<dbReference type="PRINTS" id="PR00344">
    <property type="entry name" value="BCTRLSENSOR"/>
</dbReference>
<dbReference type="InterPro" id="IPR003018">
    <property type="entry name" value="GAF"/>
</dbReference>
<evidence type="ECO:0000259" key="4">
    <source>
        <dbReference type="PROSITE" id="PS50109"/>
    </source>
</evidence>
<dbReference type="PANTHER" id="PTHR43547:SF2">
    <property type="entry name" value="HYBRID SIGNAL TRANSDUCTION HISTIDINE KINASE C"/>
    <property type="match status" value="1"/>
</dbReference>
<dbReference type="InterPro" id="IPR029016">
    <property type="entry name" value="GAF-like_dom_sf"/>
</dbReference>
<dbReference type="InterPro" id="IPR005467">
    <property type="entry name" value="His_kinase_dom"/>
</dbReference>
<dbReference type="PANTHER" id="PTHR43547">
    <property type="entry name" value="TWO-COMPONENT HISTIDINE KINASE"/>
    <property type="match status" value="1"/>
</dbReference>
<dbReference type="Gene3D" id="3.30.450.40">
    <property type="match status" value="1"/>
</dbReference>
<proteinExistence type="predicted"/>
<gene>
    <name evidence="5" type="ORF">AMOR_04300</name>
</gene>
<dbReference type="Gene3D" id="1.10.287.130">
    <property type="match status" value="1"/>
</dbReference>
<dbReference type="Gene3D" id="3.30.565.10">
    <property type="entry name" value="Histidine kinase-like ATPase, C-terminal domain"/>
    <property type="match status" value="1"/>
</dbReference>
<dbReference type="SUPFAM" id="SSF55874">
    <property type="entry name" value="ATPase domain of HSP90 chaperone/DNA topoisomerase II/histidine kinase"/>
    <property type="match status" value="1"/>
</dbReference>
<sequence length="382" mass="40936">MLLRAALELAAAHDLGEIADAVRRAARELTGADGVTFVLREGPLVHYVDEDAIAPLWKGMRFPATMCISGWAMLNRQAVVVEDVFADDRIPHDVYRPTFVKSLAMVPVRPEDPVAAIGAYWAHHHRATPDELRLVSALAGYAAVALENLRLVSDLREAVAARDTFLAIAAHELRTPLAALALQVGMAERRVSAPDAQLDGVRGALDRISRTVKRLGGLIEHLLDASMVGQHRIPLHRKEVDLAATVRDAAEALGDPAHADIRVEAASAVVGRWDAERIERAVYNLLANAVKFGSGRPIEIAVAAVNGMAQLTVHDRGIGIPPEAQARIFDRFARAVPTANYGGFGLGLWLTRQTVEAHGGTIAVASAPGEGATFTVRLPLAA</sequence>
<keyword evidence="3" id="KW-0597">Phosphoprotein</keyword>
<evidence type="ECO:0000256" key="2">
    <source>
        <dbReference type="ARBA" id="ARBA00012438"/>
    </source>
</evidence>
<dbReference type="InterPro" id="IPR036890">
    <property type="entry name" value="HATPase_C_sf"/>
</dbReference>
<dbReference type="SMART" id="SM00387">
    <property type="entry name" value="HATPase_c"/>
    <property type="match status" value="1"/>
</dbReference>
<accession>A0ABM7WPP2</accession>
<evidence type="ECO:0000313" key="5">
    <source>
        <dbReference type="EMBL" id="BDG01434.1"/>
    </source>
</evidence>
<dbReference type="Pfam" id="PF02518">
    <property type="entry name" value="HATPase_c"/>
    <property type="match status" value="1"/>
</dbReference>
<feature type="domain" description="Histidine kinase" evidence="4">
    <location>
        <begin position="168"/>
        <end position="382"/>
    </location>
</feature>
<dbReference type="EMBL" id="AP025591">
    <property type="protein sequence ID" value="BDG01434.1"/>
    <property type="molecule type" value="Genomic_DNA"/>
</dbReference>
<reference evidence="6" key="1">
    <citation type="journal article" date="2022" name="Int. J. Syst. Evol. Microbiol.">
        <title>Anaeromyxobacter oryzae sp. nov., Anaeromyxobacter diazotrophicus sp. nov. and Anaeromyxobacter paludicola sp. nov., isolated from paddy soils.</title>
        <authorList>
            <person name="Itoh H."/>
            <person name="Xu Z."/>
            <person name="Mise K."/>
            <person name="Masuda Y."/>
            <person name="Ushijima N."/>
            <person name="Hayakawa C."/>
            <person name="Shiratori Y."/>
            <person name="Senoo K."/>
        </authorList>
    </citation>
    <scope>NUCLEOTIDE SEQUENCE [LARGE SCALE GENOMIC DNA]</scope>
    <source>
        <strain evidence="6">Red232</strain>
    </source>
</reference>
<evidence type="ECO:0000313" key="6">
    <source>
        <dbReference type="Proteomes" id="UP001162891"/>
    </source>
</evidence>
<evidence type="ECO:0000256" key="3">
    <source>
        <dbReference type="ARBA" id="ARBA00022553"/>
    </source>
</evidence>
<dbReference type="Pfam" id="PF13185">
    <property type="entry name" value="GAF_2"/>
    <property type="match status" value="1"/>
</dbReference>
<dbReference type="InterPro" id="IPR004358">
    <property type="entry name" value="Sig_transdc_His_kin-like_C"/>
</dbReference>
<dbReference type="InterPro" id="IPR003661">
    <property type="entry name" value="HisK_dim/P_dom"/>
</dbReference>
<comment type="catalytic activity">
    <reaction evidence="1">
        <text>ATP + protein L-histidine = ADP + protein N-phospho-L-histidine.</text>
        <dbReference type="EC" id="2.7.13.3"/>
    </reaction>
</comment>
<dbReference type="Pfam" id="PF00512">
    <property type="entry name" value="HisKA"/>
    <property type="match status" value="1"/>
</dbReference>
<organism evidence="5 6">
    <name type="scientific">Anaeromyxobacter oryzae</name>
    <dbReference type="NCBI Taxonomy" id="2918170"/>
    <lineage>
        <taxon>Bacteria</taxon>
        <taxon>Pseudomonadati</taxon>
        <taxon>Myxococcota</taxon>
        <taxon>Myxococcia</taxon>
        <taxon>Myxococcales</taxon>
        <taxon>Cystobacterineae</taxon>
        <taxon>Anaeromyxobacteraceae</taxon>
        <taxon>Anaeromyxobacter</taxon>
    </lineage>
</organism>
<dbReference type="SUPFAM" id="SSF55781">
    <property type="entry name" value="GAF domain-like"/>
    <property type="match status" value="1"/>
</dbReference>
<keyword evidence="6" id="KW-1185">Reference proteome</keyword>